<dbReference type="KEGG" id="vg:26626199"/>
<accession>G1DJ44</accession>
<dbReference type="Proteomes" id="UP000006928">
    <property type="component" value="Segment"/>
</dbReference>
<reference evidence="1 2" key="1">
    <citation type="journal article" date="2012" name="J. Virol.">
        <title>Complete Genome Sequences of 138 Mycobacteriophages.</title>
        <authorList>
            <consortium name="the Science Education Alliance Phage Hunters Advancing Genomics and Evolutionary Science Program"/>
            <consortium name="the KwaZulu-Natal Research Institute for Tuberculosis and HIV Mycobacterial Genetics Course Students"/>
            <consortium name="the Phage Hunters Integrating Research and Education Program"/>
            <person name="Hatfull G.F."/>
        </authorList>
    </citation>
    <scope>NUCLEOTIDE SEQUENCE [LARGE SCALE GENOMIC DNA]</scope>
    <source>
        <strain evidence="1">OSmaximus</strain>
    </source>
</reference>
<protein>
    <submittedName>
        <fullName evidence="1">Uncharacterized protein</fullName>
    </submittedName>
</protein>
<sequence>MSDDLDRQRLWNNGHTDDEVVEGTGAVFDATVLYGQTDDVDAHLADAVKPQPCKHCGKQIAVVAFSRDYVHIEGDHTGKHRCAIEPYGFLAEPVGTPCRADGPNPCLGAHLADEVKTGQLTGDPAAVDARDERTFLASMRDTTDVTMRTIGVLGVWLLDNGVTHPYRGARALLAELAEYDLQTVIGADLDTFIREIQRIRDERGGTA</sequence>
<evidence type="ECO:0000313" key="1">
    <source>
        <dbReference type="EMBL" id="AEJ92831.1"/>
    </source>
</evidence>
<organism evidence="1 2">
    <name type="scientific">Mycobacterium phage OSmaximus</name>
    <dbReference type="NCBI Taxonomy" id="1035482"/>
    <lineage>
        <taxon>Viruses</taxon>
        <taxon>Duplodnaviria</taxon>
        <taxon>Heunggongvirae</taxon>
        <taxon>Uroviricota</taxon>
        <taxon>Caudoviricetes</taxon>
        <taxon>Bclasvirinae</taxon>
        <taxon>Pegunavirus</taxon>
        <taxon>Pegunavirus Pg1</taxon>
    </lineage>
</organism>
<proteinExistence type="predicted"/>
<dbReference type="GeneID" id="26626199"/>
<gene>
    <name evidence="1" type="primary">72</name>
    <name evidence="1" type="ORF">SEA_OSMAXIMUS_72</name>
</gene>
<evidence type="ECO:0000313" key="2">
    <source>
        <dbReference type="Proteomes" id="UP000006928"/>
    </source>
</evidence>
<dbReference type="RefSeq" id="YP_009198930.1">
    <property type="nucleotide sequence ID" value="NC_028803.1"/>
</dbReference>
<dbReference type="EMBL" id="JN006064">
    <property type="protein sequence ID" value="AEJ92831.1"/>
    <property type="molecule type" value="Genomic_DNA"/>
</dbReference>
<keyword evidence="2" id="KW-1185">Reference proteome</keyword>
<name>G1DJ44_9CAUD</name>